<dbReference type="Gene3D" id="3.40.630.10">
    <property type="entry name" value="Zn peptidases"/>
    <property type="match status" value="1"/>
</dbReference>
<evidence type="ECO:0000313" key="11">
    <source>
        <dbReference type="Proteomes" id="UP000679779"/>
    </source>
</evidence>
<gene>
    <name evidence="10" type="primary">pepA_1</name>
    <name evidence="10" type="ORF">J2TS6_25780</name>
</gene>
<dbReference type="SUPFAM" id="SSF53187">
    <property type="entry name" value="Zn-dependent exopeptidases"/>
    <property type="match status" value="1"/>
</dbReference>
<dbReference type="InterPro" id="IPR000819">
    <property type="entry name" value="Peptidase_M17_C"/>
</dbReference>
<name>A0A920CCC9_9BACL</name>
<evidence type="ECO:0000256" key="4">
    <source>
        <dbReference type="ARBA" id="ARBA00022801"/>
    </source>
</evidence>
<evidence type="ECO:0000256" key="6">
    <source>
        <dbReference type="ARBA" id="ARBA00049972"/>
    </source>
</evidence>
<feature type="domain" description="Cytosol aminopeptidase" evidence="9">
    <location>
        <begin position="324"/>
        <end position="331"/>
    </location>
</feature>
<dbReference type="GO" id="GO:0006508">
    <property type="term" value="P:proteolysis"/>
    <property type="evidence" value="ECO:0007669"/>
    <property type="project" value="UniProtKB-KW"/>
</dbReference>
<accession>A0A920CCC9</accession>
<organism evidence="10 11">
    <name type="scientific">Paenibacillus albilobatus</name>
    <dbReference type="NCBI Taxonomy" id="2716884"/>
    <lineage>
        <taxon>Bacteria</taxon>
        <taxon>Bacillati</taxon>
        <taxon>Bacillota</taxon>
        <taxon>Bacilli</taxon>
        <taxon>Bacillales</taxon>
        <taxon>Paenibacillaceae</taxon>
        <taxon>Paenibacillus</taxon>
    </lineage>
</organism>
<dbReference type="Pfam" id="PF00883">
    <property type="entry name" value="Peptidase_M17"/>
    <property type="match status" value="1"/>
</dbReference>
<dbReference type="GO" id="GO:0070006">
    <property type="term" value="F:metalloaminopeptidase activity"/>
    <property type="evidence" value="ECO:0007669"/>
    <property type="project" value="InterPro"/>
</dbReference>
<protein>
    <recommendedName>
        <fullName evidence="7">Probable cytosol aminopeptidase</fullName>
    </recommendedName>
    <alternativeName>
        <fullName evidence="8">Leucine aminopeptidase</fullName>
    </alternativeName>
    <alternativeName>
        <fullName evidence="5">Leucyl aminopeptidase</fullName>
    </alternativeName>
</protein>
<keyword evidence="3" id="KW-0645">Protease</keyword>
<evidence type="ECO:0000256" key="5">
    <source>
        <dbReference type="ARBA" id="ARBA00033172"/>
    </source>
</evidence>
<evidence type="ECO:0000256" key="7">
    <source>
        <dbReference type="ARBA" id="ARBA00050021"/>
    </source>
</evidence>
<evidence type="ECO:0000256" key="3">
    <source>
        <dbReference type="ARBA" id="ARBA00022670"/>
    </source>
</evidence>
<dbReference type="PANTHER" id="PTHR11963">
    <property type="entry name" value="LEUCINE AMINOPEPTIDASE-RELATED"/>
    <property type="match status" value="1"/>
</dbReference>
<comment type="similarity">
    <text evidence="1">Belongs to the peptidase M17 family.</text>
</comment>
<dbReference type="Pfam" id="PF02789">
    <property type="entry name" value="Peptidase_M17_N"/>
    <property type="match status" value="1"/>
</dbReference>
<dbReference type="PRINTS" id="PR00481">
    <property type="entry name" value="LAMNOPPTDASE"/>
</dbReference>
<reference evidence="10" key="1">
    <citation type="submission" date="2021-03" db="EMBL/GenBank/DDBJ databases">
        <title>Antimicrobial resistance genes in bacteria isolated from Japanese honey, and their potential for conferring macrolide and lincosamide resistance in the American foulbrood pathogen Paenibacillus larvae.</title>
        <authorList>
            <person name="Okamoto M."/>
            <person name="Kumagai M."/>
            <person name="Kanamori H."/>
            <person name="Takamatsu D."/>
        </authorList>
    </citation>
    <scope>NUCLEOTIDE SEQUENCE</scope>
    <source>
        <strain evidence="10">J2TS6</strain>
    </source>
</reference>
<dbReference type="EMBL" id="BORQ01000003">
    <property type="protein sequence ID" value="GIO31437.1"/>
    <property type="molecule type" value="Genomic_DNA"/>
</dbReference>
<dbReference type="GO" id="GO:0005737">
    <property type="term" value="C:cytoplasm"/>
    <property type="evidence" value="ECO:0007669"/>
    <property type="project" value="InterPro"/>
</dbReference>
<dbReference type="PROSITE" id="PS00631">
    <property type="entry name" value="CYTOSOL_AP"/>
    <property type="match status" value="1"/>
</dbReference>
<dbReference type="Gene3D" id="3.40.220.10">
    <property type="entry name" value="Leucine Aminopeptidase, subunit E, domain 1"/>
    <property type="match status" value="1"/>
</dbReference>
<comment type="function">
    <text evidence="6">Presumably involved in the processing and regular turnover of intracellular proteins. Catalyzes the removal of unsubstituted N-terminal amino acids from various peptides.</text>
</comment>
<comment type="caution">
    <text evidence="10">The sequence shown here is derived from an EMBL/GenBank/DDBJ whole genome shotgun (WGS) entry which is preliminary data.</text>
</comment>
<evidence type="ECO:0000256" key="8">
    <source>
        <dbReference type="ARBA" id="ARBA00050061"/>
    </source>
</evidence>
<keyword evidence="2 10" id="KW-0031">Aminopeptidase</keyword>
<evidence type="ECO:0000259" key="9">
    <source>
        <dbReference type="PROSITE" id="PS00631"/>
    </source>
</evidence>
<dbReference type="InterPro" id="IPR008283">
    <property type="entry name" value="Peptidase_M17_N"/>
</dbReference>
<dbReference type="GO" id="GO:0030145">
    <property type="term" value="F:manganese ion binding"/>
    <property type="evidence" value="ECO:0007669"/>
    <property type="project" value="InterPro"/>
</dbReference>
<keyword evidence="11" id="KW-1185">Reference proteome</keyword>
<evidence type="ECO:0000313" key="10">
    <source>
        <dbReference type="EMBL" id="GIO31437.1"/>
    </source>
</evidence>
<dbReference type="AlphaFoldDB" id="A0A920CCC9"/>
<sequence length="489" mass="52790">MEINTGANDKAEVRIELVFNDGEYAPSLPLSAKMKERGAQTWFYGRSAGEQDILIIGLGARERFGMEVLREAAGNAGRAIQDLGRETAEVNPACLQDLFGAEAWPEEAVSAWTEGWELGTYTFHKYKTSAQKQPVKRVRLSPESREEELPAAEIGRMRAAATSLARDLCNEAASDLNPSAFVERIRQVFAGRNVKLAVYQGEELKQRQMNGLLAVGAGSKHPPAMVEISYEGDPDAEHLALVGKGITFDMGGMNLKDARDLSDARFDMGGAAAVIGAMDLLTRLEAKARITAIIPIADNVPDGGAFLPSDVVRYPNGLTVQVVNTDAEGRLILADGILHALRCGARHIIDVATLTGAVGHALGLKVAGVWGDDEYTAQLMRIGERNGDRIWRLPLVDEDEELLSSPYADLANLASNPYGGANMAALFLRRFVGGKARWCHIDMANTVQVPSSRGYKVTGATGYGVRLLADFVIERIAAAEDEGGSRHEA</sequence>
<dbReference type="CDD" id="cd00433">
    <property type="entry name" value="Peptidase_M17"/>
    <property type="match status" value="1"/>
</dbReference>
<evidence type="ECO:0000256" key="2">
    <source>
        <dbReference type="ARBA" id="ARBA00022438"/>
    </source>
</evidence>
<dbReference type="InterPro" id="IPR011356">
    <property type="entry name" value="Leucine_aapep/pepB"/>
</dbReference>
<proteinExistence type="inferred from homology"/>
<dbReference type="PANTHER" id="PTHR11963:SF23">
    <property type="entry name" value="CYTOSOL AMINOPEPTIDASE"/>
    <property type="match status" value="1"/>
</dbReference>
<dbReference type="Proteomes" id="UP000679779">
    <property type="component" value="Unassembled WGS sequence"/>
</dbReference>
<dbReference type="SUPFAM" id="SSF52949">
    <property type="entry name" value="Macro domain-like"/>
    <property type="match status" value="1"/>
</dbReference>
<dbReference type="InterPro" id="IPR043472">
    <property type="entry name" value="Macro_dom-like"/>
</dbReference>
<evidence type="ECO:0000256" key="1">
    <source>
        <dbReference type="ARBA" id="ARBA00009528"/>
    </source>
</evidence>
<keyword evidence="4" id="KW-0378">Hydrolase</keyword>